<evidence type="ECO:0000313" key="3">
    <source>
        <dbReference type="Proteomes" id="UP000321814"/>
    </source>
</evidence>
<dbReference type="OrthoDB" id="5794182at2"/>
<dbReference type="AlphaFoldDB" id="A0A5C8M1J5"/>
<keyword evidence="1" id="KW-0812">Transmembrane</keyword>
<proteinExistence type="predicted"/>
<dbReference type="EMBL" id="VRLR01000004">
    <property type="protein sequence ID" value="TXK81260.1"/>
    <property type="molecule type" value="Genomic_DNA"/>
</dbReference>
<sequence length="177" mass="19041">MKLTQHYGLTLVELLIGLTLGIILIWGGIQIFVAGQHAYRESQRFSVLQGHVSFITDSLLNDVRGASAVDLNASFDMLTINQGAAVITYQLTNGAELHRALTGEAAAVIADNIQSILFSCLDADSLVVACVNAVTLETQVQLETGEADYSRQHQFTFRIALRNAVMTQKFAVAASGG</sequence>
<organism evidence="2 3">
    <name type="scientific">Rheinheimera tangshanensis</name>
    <dbReference type="NCBI Taxonomy" id="400153"/>
    <lineage>
        <taxon>Bacteria</taxon>
        <taxon>Pseudomonadati</taxon>
        <taxon>Pseudomonadota</taxon>
        <taxon>Gammaproteobacteria</taxon>
        <taxon>Chromatiales</taxon>
        <taxon>Chromatiaceae</taxon>
        <taxon>Rheinheimera</taxon>
    </lineage>
</organism>
<evidence type="ECO:0008006" key="4">
    <source>
        <dbReference type="Google" id="ProtNLM"/>
    </source>
</evidence>
<feature type="transmembrane region" description="Helical" evidence="1">
    <location>
        <begin position="12"/>
        <end position="34"/>
    </location>
</feature>
<reference evidence="2 3" key="1">
    <citation type="submission" date="2019-08" db="EMBL/GenBank/DDBJ databases">
        <title>Draft genome analysis of Rheinheimera tangshanensis isolated from the roots of fresh rice plants (Oryza sativa).</title>
        <authorList>
            <person name="Yu Q."/>
            <person name="Qi Y."/>
            <person name="Zhang H."/>
            <person name="Pu J."/>
        </authorList>
    </citation>
    <scope>NUCLEOTIDE SEQUENCE [LARGE SCALE GENOMIC DNA]</scope>
    <source>
        <strain evidence="2 3">JA3-B52</strain>
    </source>
</reference>
<dbReference type="RefSeq" id="WP_147904096.1">
    <property type="nucleotide sequence ID" value="NZ_BAAAGC010000007.1"/>
</dbReference>
<evidence type="ECO:0000256" key="1">
    <source>
        <dbReference type="SAM" id="Phobius"/>
    </source>
</evidence>
<accession>A0A5C8M1J5</accession>
<keyword evidence="1" id="KW-1133">Transmembrane helix</keyword>
<evidence type="ECO:0000313" key="2">
    <source>
        <dbReference type="EMBL" id="TXK81260.1"/>
    </source>
</evidence>
<gene>
    <name evidence="2" type="ORF">FU839_09075</name>
</gene>
<dbReference type="Proteomes" id="UP000321814">
    <property type="component" value="Unassembled WGS sequence"/>
</dbReference>
<name>A0A5C8M1J5_9GAMM</name>
<protein>
    <recommendedName>
        <fullName evidence="4">Prepilin-type N-terminal cleavage/methylation domain-containing protein</fullName>
    </recommendedName>
</protein>
<keyword evidence="1" id="KW-0472">Membrane</keyword>
<comment type="caution">
    <text evidence="2">The sequence shown here is derived from an EMBL/GenBank/DDBJ whole genome shotgun (WGS) entry which is preliminary data.</text>
</comment>
<keyword evidence="3" id="KW-1185">Reference proteome</keyword>